<feature type="compositionally biased region" description="Polar residues" evidence="5">
    <location>
        <begin position="1"/>
        <end position="10"/>
    </location>
</feature>
<accession>A0ABD5Q509</accession>
<evidence type="ECO:0000256" key="2">
    <source>
        <dbReference type="ARBA" id="ARBA00022679"/>
    </source>
</evidence>
<dbReference type="PANTHER" id="PTHR37418">
    <property type="entry name" value="3-KETO-5-AMINOHEXANOATE CLEAVAGE ENZYME-RELATED"/>
    <property type="match status" value="1"/>
</dbReference>
<keyword evidence="7" id="KW-1185">Reference proteome</keyword>
<dbReference type="RefSeq" id="WP_254268569.1">
    <property type="nucleotide sequence ID" value="NZ_CP100400.1"/>
</dbReference>
<feature type="compositionally biased region" description="Basic and acidic residues" evidence="5">
    <location>
        <begin position="15"/>
        <end position="25"/>
    </location>
</feature>
<evidence type="ECO:0000256" key="3">
    <source>
        <dbReference type="ARBA" id="ARBA00022723"/>
    </source>
</evidence>
<evidence type="ECO:0000313" key="6">
    <source>
        <dbReference type="EMBL" id="MFC4825802.1"/>
    </source>
</evidence>
<dbReference type="Proteomes" id="UP001595945">
    <property type="component" value="Unassembled WGS sequence"/>
</dbReference>
<dbReference type="Gene3D" id="3.20.20.70">
    <property type="entry name" value="Aldolase class I"/>
    <property type="match status" value="1"/>
</dbReference>
<evidence type="ECO:0000313" key="7">
    <source>
        <dbReference type="Proteomes" id="UP001595945"/>
    </source>
</evidence>
<comment type="caution">
    <text evidence="6">The sequence shown here is derived from an EMBL/GenBank/DDBJ whole genome shotgun (WGS) entry which is preliminary data.</text>
</comment>
<comment type="cofactor">
    <cofactor evidence="1">
        <name>Zn(2+)</name>
        <dbReference type="ChEBI" id="CHEBI:29105"/>
    </cofactor>
</comment>
<evidence type="ECO:0000256" key="4">
    <source>
        <dbReference type="ARBA" id="ARBA00022833"/>
    </source>
</evidence>
<keyword evidence="3" id="KW-0479">Metal-binding</keyword>
<dbReference type="EMBL" id="JBHSHT010000002">
    <property type="protein sequence ID" value="MFC4825802.1"/>
    <property type="molecule type" value="Genomic_DNA"/>
</dbReference>
<dbReference type="Pfam" id="PF05853">
    <property type="entry name" value="BKACE"/>
    <property type="match status" value="1"/>
</dbReference>
<dbReference type="InterPro" id="IPR008567">
    <property type="entry name" value="BKACE"/>
</dbReference>
<protein>
    <submittedName>
        <fullName evidence="6">3-keto-5-aminohexanoate cleavage protein</fullName>
    </submittedName>
</protein>
<name>A0ABD5Q509_9EURY</name>
<evidence type="ECO:0000256" key="1">
    <source>
        <dbReference type="ARBA" id="ARBA00001947"/>
    </source>
</evidence>
<organism evidence="6 7">
    <name type="scientific">Halorussus aquaticus</name>
    <dbReference type="NCBI Taxonomy" id="2953748"/>
    <lineage>
        <taxon>Archaea</taxon>
        <taxon>Methanobacteriati</taxon>
        <taxon>Methanobacteriota</taxon>
        <taxon>Stenosarchaea group</taxon>
        <taxon>Halobacteria</taxon>
        <taxon>Halobacteriales</taxon>
        <taxon>Haladaptataceae</taxon>
        <taxon>Halorussus</taxon>
    </lineage>
</organism>
<feature type="region of interest" description="Disordered" evidence="5">
    <location>
        <begin position="1"/>
        <end position="37"/>
    </location>
</feature>
<proteinExistence type="predicted"/>
<keyword evidence="2" id="KW-0808">Transferase</keyword>
<gene>
    <name evidence="6" type="ORF">ACFO9K_16220</name>
</gene>
<dbReference type="PANTHER" id="PTHR37418:SF2">
    <property type="entry name" value="3-KETO-5-AMINOHEXANOATE CLEAVAGE ENZYME"/>
    <property type="match status" value="1"/>
</dbReference>
<sequence length="355" mass="39873">MSPHRSNSDAGNGGPDEKSLHRNLYDDLSFDELEPSPTFTEEAAKQFFPVHEEDRIDTMDSPVVVECAYPGWQPGGDHYPAVPESKDEQIRELVESVEAGAAAVHVHPRDEDGRPQWNDNDLLVDILDPVFEECGDVVTFSQGWTTSPHADYVSGVRDLLERGDGNKYCQGGVILPPGLFGAGSLHSISTIKEAVRYYEDNGVKPIFQLYDTHVLRDLKHHLIADDELEWDPYVVCLRAGSHHSQTTNNDPWSYFKVLSEIYNVRQSVEDSVVGLYPGGRNWLPMLMMGLVAGANVVRVGIEDAYWMYPHEDELVRKNSEVVETAVEIAEMLGREVITDPDRAREFLGMKYTSPR</sequence>
<keyword evidence="4" id="KW-0862">Zinc</keyword>
<dbReference type="InterPro" id="IPR013785">
    <property type="entry name" value="Aldolase_TIM"/>
</dbReference>
<evidence type="ECO:0000256" key="5">
    <source>
        <dbReference type="SAM" id="MobiDB-lite"/>
    </source>
</evidence>
<dbReference type="GeneID" id="73043471"/>
<dbReference type="GO" id="GO:0046872">
    <property type="term" value="F:metal ion binding"/>
    <property type="evidence" value="ECO:0007669"/>
    <property type="project" value="UniProtKB-KW"/>
</dbReference>
<dbReference type="GO" id="GO:0016740">
    <property type="term" value="F:transferase activity"/>
    <property type="evidence" value="ECO:0007669"/>
    <property type="project" value="UniProtKB-KW"/>
</dbReference>
<reference evidence="6 7" key="1">
    <citation type="journal article" date="2019" name="Int. J. Syst. Evol. Microbiol.">
        <title>The Global Catalogue of Microorganisms (GCM) 10K type strain sequencing project: providing services to taxonomists for standard genome sequencing and annotation.</title>
        <authorList>
            <consortium name="The Broad Institute Genomics Platform"/>
            <consortium name="The Broad Institute Genome Sequencing Center for Infectious Disease"/>
            <person name="Wu L."/>
            <person name="Ma J."/>
        </authorList>
    </citation>
    <scope>NUCLEOTIDE SEQUENCE [LARGE SCALE GENOMIC DNA]</scope>
    <source>
        <strain evidence="6 7">XZYJ18</strain>
    </source>
</reference>
<dbReference type="AlphaFoldDB" id="A0ABD5Q509"/>